<name>A0A6P6YHQ0_DERPT</name>
<dbReference type="InterPro" id="IPR050391">
    <property type="entry name" value="Mito_Metabolite_Transporter"/>
</dbReference>
<evidence type="ECO:0000256" key="7">
    <source>
        <dbReference type="ARBA" id="ARBA00023136"/>
    </source>
</evidence>
<sequence length="307" mass="33832">MSSVQPNEVILSRWYFGGLGSAGAACCTHPLDLIKVHFQTTATNLSATSITAQGRPTMFSTAVRLVKSDGILALYNGLTASLLRQLTYSTTRFGIYEVAKQQISPDGSTIPFYQRIILAGISGAVGGLVGTPADMINVRMQNDMKLLAKDRRNYKNAIDGLIKVYRFEGAKSLFNGASMATARAIMMSIGQLSMYDQFKYLLLEYLPMIFEDNVTTHLTASTLTGAVATSLTQPLDVLKTRMMNSAKNQYRSVGHCITELYKESGIFGFFKGYVPAFIRLAPHTILTFVFMEQLRLNFGIHKLTEGK</sequence>
<dbReference type="InterPro" id="IPR023395">
    <property type="entry name" value="MCP_dom_sf"/>
</dbReference>
<evidence type="ECO:0000313" key="10">
    <source>
        <dbReference type="RefSeq" id="XP_027204374.1"/>
    </source>
</evidence>
<keyword evidence="5" id="KW-0677">Repeat</keyword>
<dbReference type="RefSeq" id="XP_027204374.1">
    <property type="nucleotide sequence ID" value="XM_027348573.1"/>
</dbReference>
<keyword evidence="6" id="KW-1133">Transmembrane helix</keyword>
<dbReference type="GO" id="GO:0016020">
    <property type="term" value="C:membrane"/>
    <property type="evidence" value="ECO:0007669"/>
    <property type="project" value="UniProtKB-SubCell"/>
</dbReference>
<evidence type="ECO:0000256" key="5">
    <source>
        <dbReference type="ARBA" id="ARBA00022737"/>
    </source>
</evidence>
<gene>
    <name evidence="10" type="primary">LOC113798087</name>
</gene>
<keyword evidence="9" id="KW-1185">Reference proteome</keyword>
<dbReference type="Pfam" id="PF00153">
    <property type="entry name" value="Mito_carr"/>
    <property type="match status" value="3"/>
</dbReference>
<dbReference type="OMA" id="TTRFGAY"/>
<protein>
    <submittedName>
        <fullName evidence="10">Mitochondrial dicarboxylate carrier-like</fullName>
    </submittedName>
</protein>
<keyword evidence="7" id="KW-0472">Membrane</keyword>
<evidence type="ECO:0000256" key="8">
    <source>
        <dbReference type="RuleBase" id="RU000488"/>
    </source>
</evidence>
<dbReference type="PROSITE" id="PS50920">
    <property type="entry name" value="SOLCAR"/>
    <property type="match status" value="3"/>
</dbReference>
<dbReference type="InParanoid" id="A0A6P6YHQ0"/>
<evidence type="ECO:0000313" key="9">
    <source>
        <dbReference type="Proteomes" id="UP000515146"/>
    </source>
</evidence>
<keyword evidence="3 8" id="KW-0813">Transport</keyword>
<evidence type="ECO:0000256" key="4">
    <source>
        <dbReference type="ARBA" id="ARBA00022692"/>
    </source>
</evidence>
<comment type="similarity">
    <text evidence="2 8">Belongs to the mitochondrial carrier (TC 2.A.29) family.</text>
</comment>
<dbReference type="CTD" id="41640"/>
<evidence type="ECO:0000256" key="3">
    <source>
        <dbReference type="ARBA" id="ARBA00022448"/>
    </source>
</evidence>
<reference evidence="10" key="1">
    <citation type="submission" date="2025-08" db="UniProtKB">
        <authorList>
            <consortium name="RefSeq"/>
        </authorList>
    </citation>
    <scope>IDENTIFICATION</scope>
    <source>
        <strain evidence="10">Airmid</strain>
    </source>
</reference>
<keyword evidence="4 8" id="KW-0812">Transmembrane</keyword>
<dbReference type="OrthoDB" id="448427at2759"/>
<dbReference type="KEGG" id="dpte:113798087"/>
<dbReference type="Proteomes" id="UP000515146">
    <property type="component" value="Unplaced"/>
</dbReference>
<dbReference type="SUPFAM" id="SSF103506">
    <property type="entry name" value="Mitochondrial carrier"/>
    <property type="match status" value="1"/>
</dbReference>
<evidence type="ECO:0000256" key="1">
    <source>
        <dbReference type="ARBA" id="ARBA00004141"/>
    </source>
</evidence>
<evidence type="ECO:0000256" key="2">
    <source>
        <dbReference type="ARBA" id="ARBA00006375"/>
    </source>
</evidence>
<dbReference type="FunCoup" id="A0A6P6YHQ0">
    <property type="interactions" value="436"/>
</dbReference>
<dbReference type="InterPro" id="IPR018108">
    <property type="entry name" value="MCP_transmembrane"/>
</dbReference>
<evidence type="ECO:0000256" key="6">
    <source>
        <dbReference type="ARBA" id="ARBA00022989"/>
    </source>
</evidence>
<dbReference type="Gene3D" id="1.50.40.10">
    <property type="entry name" value="Mitochondrial carrier domain"/>
    <property type="match status" value="1"/>
</dbReference>
<dbReference type="PANTHER" id="PTHR45618">
    <property type="entry name" value="MITOCHONDRIAL DICARBOXYLATE CARRIER-RELATED"/>
    <property type="match status" value="1"/>
</dbReference>
<proteinExistence type="inferred from homology"/>
<accession>A0A6P6YHQ0</accession>
<organism evidence="9 10">
    <name type="scientific">Dermatophagoides pteronyssinus</name>
    <name type="common">European house dust mite</name>
    <dbReference type="NCBI Taxonomy" id="6956"/>
    <lineage>
        <taxon>Eukaryota</taxon>
        <taxon>Metazoa</taxon>
        <taxon>Ecdysozoa</taxon>
        <taxon>Arthropoda</taxon>
        <taxon>Chelicerata</taxon>
        <taxon>Arachnida</taxon>
        <taxon>Acari</taxon>
        <taxon>Acariformes</taxon>
        <taxon>Sarcoptiformes</taxon>
        <taxon>Astigmata</taxon>
        <taxon>Psoroptidia</taxon>
        <taxon>Analgoidea</taxon>
        <taxon>Pyroglyphidae</taxon>
        <taxon>Dermatophagoidinae</taxon>
        <taxon>Dermatophagoides</taxon>
    </lineage>
</organism>
<dbReference type="AlphaFoldDB" id="A0A6P6YHQ0"/>
<comment type="subcellular location">
    <subcellularLocation>
        <location evidence="1">Membrane</location>
        <topology evidence="1">Multi-pass membrane protein</topology>
    </subcellularLocation>
</comment>